<dbReference type="Proteomes" id="UP000308199">
    <property type="component" value="Unassembled WGS sequence"/>
</dbReference>
<comment type="caution">
    <text evidence="2">The sequence shown here is derived from an EMBL/GenBank/DDBJ whole genome shotgun (WGS) entry which is preliminary data.</text>
</comment>
<feature type="region of interest" description="Disordered" evidence="1">
    <location>
        <begin position="412"/>
        <end position="449"/>
    </location>
</feature>
<keyword evidence="3" id="KW-1185">Reference proteome</keyword>
<proteinExistence type="predicted"/>
<evidence type="ECO:0000313" key="2">
    <source>
        <dbReference type="EMBL" id="THH11481.1"/>
    </source>
</evidence>
<reference evidence="2 3" key="1">
    <citation type="submission" date="2019-02" db="EMBL/GenBank/DDBJ databases">
        <title>Genome sequencing of the rare red list fungi Phellinidium pouzarii.</title>
        <authorList>
            <person name="Buettner E."/>
            <person name="Kellner H."/>
        </authorList>
    </citation>
    <scope>NUCLEOTIDE SEQUENCE [LARGE SCALE GENOMIC DNA]</scope>
    <source>
        <strain evidence="2 3">DSM 108285</strain>
    </source>
</reference>
<evidence type="ECO:0000256" key="1">
    <source>
        <dbReference type="SAM" id="MobiDB-lite"/>
    </source>
</evidence>
<name>A0A4S4LJF2_9AGAM</name>
<dbReference type="OrthoDB" id="2590590at2759"/>
<gene>
    <name evidence="2" type="ORF">EW145_g628</name>
</gene>
<feature type="region of interest" description="Disordered" evidence="1">
    <location>
        <begin position="1"/>
        <end position="31"/>
    </location>
</feature>
<evidence type="ECO:0000313" key="3">
    <source>
        <dbReference type="Proteomes" id="UP000308199"/>
    </source>
</evidence>
<dbReference type="EMBL" id="SGPK01000013">
    <property type="protein sequence ID" value="THH11481.1"/>
    <property type="molecule type" value="Genomic_DNA"/>
</dbReference>
<organism evidence="2 3">
    <name type="scientific">Phellinidium pouzarii</name>
    <dbReference type="NCBI Taxonomy" id="167371"/>
    <lineage>
        <taxon>Eukaryota</taxon>
        <taxon>Fungi</taxon>
        <taxon>Dikarya</taxon>
        <taxon>Basidiomycota</taxon>
        <taxon>Agaricomycotina</taxon>
        <taxon>Agaricomycetes</taxon>
        <taxon>Hymenochaetales</taxon>
        <taxon>Hymenochaetaceae</taxon>
        <taxon>Phellinidium</taxon>
    </lineage>
</organism>
<accession>A0A4S4LJF2</accession>
<sequence>MLQPEQPEQDDAGIDGLPTYEDLAAQKGPNSRQIREMEGLGRETVSLSDSLDTFLLSVPFFSAAERYLDITPEERVRRRERGWGNDGDQFDGENEQDVSKLYSTQVSATNSQWSGNTVQQPIIEPPLYFRGEPEAPIPTTGESLLPSHLQLHHFGSKFLPHTTWQINALLPLMGDRLLLIGHDNGLSVLDMFPSGDPRELGPADAQVRSLWEGEGVYQLELLEFQDTGDVTPLGVVLALIGSEVESNAKPVDLRRPSNWSPQQATTKKHKHNSSIVKLKLFISDAQQNSEPQSSYSRYSNVPIKRVESASSVESSWDMIEELPLRWATDFVPLASAGSRLLNSNVLFFELKKREVSGLRGPSLLALATKQSILLYETPKGERAFRFVKEFYAPLQPRNLSFVQQRVQETVVVRSPSSSSQRSDYGMDNDSGNRRFSIRQSLDVTRERERSASPIPDYGAQLSLFVVFDKKAGLIRLSDSAVGEVELSDDSLKDLYSPLVNSPRKSLMREHKGYWLPPTYEELPIESSGQTSTLPVYLLTRGKQTHVLASPLPASLSNCPPLSVLMWQHLPNQVCHRVCSPLAEPDFLQVIGFGEFGVEVQEIPLSSFSKGKGKSRSLEPIRAKLDIGGDVGFLCKSGQWHKPHRFLSRDDSFMSYNTTSTVRPETRDVENGFYGWLRRDVEDWRLFWIGGMEKDDN</sequence>
<dbReference type="AlphaFoldDB" id="A0A4S4LJF2"/>
<feature type="region of interest" description="Disordered" evidence="1">
    <location>
        <begin position="251"/>
        <end position="272"/>
    </location>
</feature>
<feature type="compositionally biased region" description="Low complexity" evidence="1">
    <location>
        <begin position="412"/>
        <end position="422"/>
    </location>
</feature>
<protein>
    <submittedName>
        <fullName evidence="2">Uncharacterized protein</fullName>
    </submittedName>
</protein>